<proteinExistence type="predicted"/>
<dbReference type="STRING" id="1129794.C427_5223"/>
<dbReference type="EMBL" id="CP003837">
    <property type="protein sequence ID" value="AGH47320.1"/>
    <property type="molecule type" value="Genomic_DNA"/>
</dbReference>
<reference evidence="1 2" key="1">
    <citation type="journal article" date="2013" name="Genome Announc.">
        <title>Complete Genome Sequence of Glaciecola psychrophila Strain 170T.</title>
        <authorList>
            <person name="Yin J."/>
            <person name="Chen J."/>
            <person name="Liu G."/>
            <person name="Yu Y."/>
            <person name="Song L."/>
            <person name="Wang X."/>
            <person name="Qu X."/>
        </authorList>
    </citation>
    <scope>NUCLEOTIDE SEQUENCE [LARGE SCALE GENOMIC DNA]</scope>
    <source>
        <strain evidence="1 2">170</strain>
    </source>
</reference>
<accession>K7A2D6</accession>
<protein>
    <submittedName>
        <fullName evidence="1">Uncharacterized protein</fullName>
    </submittedName>
</protein>
<keyword evidence="2" id="KW-1185">Reference proteome</keyword>
<gene>
    <name evidence="1" type="ORF">C427_5223</name>
</gene>
<evidence type="ECO:0000313" key="2">
    <source>
        <dbReference type="Proteomes" id="UP000011864"/>
    </source>
</evidence>
<dbReference type="KEGG" id="gps:C427_5223"/>
<organism evidence="1 2">
    <name type="scientific">Paraglaciecola psychrophila 170</name>
    <dbReference type="NCBI Taxonomy" id="1129794"/>
    <lineage>
        <taxon>Bacteria</taxon>
        <taxon>Pseudomonadati</taxon>
        <taxon>Pseudomonadota</taxon>
        <taxon>Gammaproteobacteria</taxon>
        <taxon>Alteromonadales</taxon>
        <taxon>Alteromonadaceae</taxon>
        <taxon>Paraglaciecola</taxon>
    </lineage>
</organism>
<dbReference type="PATRIC" id="fig|1129794.4.peg.5206"/>
<dbReference type="HOGENOM" id="CLU_3171263_0_0_6"/>
<dbReference type="AlphaFoldDB" id="K7A2D6"/>
<name>K7A2D6_9ALTE</name>
<dbReference type="Proteomes" id="UP000011864">
    <property type="component" value="Chromosome"/>
</dbReference>
<sequence>MGLVGPPIVLYVFRKKYLLENICNLYRSIGCAMGKPVFDVCYAAPFN</sequence>
<evidence type="ECO:0000313" key="1">
    <source>
        <dbReference type="EMBL" id="AGH47320.1"/>
    </source>
</evidence>